<proteinExistence type="predicted"/>
<dbReference type="SUPFAM" id="SSF48403">
    <property type="entry name" value="Ankyrin repeat"/>
    <property type="match status" value="1"/>
</dbReference>
<protein>
    <submittedName>
        <fullName evidence="2">Uncharacterized protein</fullName>
    </submittedName>
</protein>
<evidence type="ECO:0000313" key="2">
    <source>
        <dbReference type="EMBL" id="CAF1283860.1"/>
    </source>
</evidence>
<dbReference type="InterPro" id="IPR002110">
    <property type="entry name" value="Ankyrin_rpt"/>
</dbReference>
<dbReference type="AlphaFoldDB" id="A0A815CHY2"/>
<evidence type="ECO:0000256" key="1">
    <source>
        <dbReference type="PROSITE-ProRule" id="PRU00023"/>
    </source>
</evidence>
<dbReference type="EMBL" id="CAJNOR010002363">
    <property type="protein sequence ID" value="CAF1283860.1"/>
    <property type="molecule type" value="Genomic_DNA"/>
</dbReference>
<dbReference type="Gene3D" id="1.25.40.20">
    <property type="entry name" value="Ankyrin repeat-containing domain"/>
    <property type="match status" value="2"/>
</dbReference>
<dbReference type="SMART" id="SM00248">
    <property type="entry name" value="ANK"/>
    <property type="match status" value="4"/>
</dbReference>
<dbReference type="InterPro" id="IPR036770">
    <property type="entry name" value="Ankyrin_rpt-contain_sf"/>
</dbReference>
<dbReference type="Pfam" id="PF12796">
    <property type="entry name" value="Ank_2"/>
    <property type="match status" value="1"/>
</dbReference>
<sequence length="761" mass="88378">MAPKVDRFRSNQLYKLLSTHPLNPDELLQQVNTLLHEQPDLVEMKHPKDGSYLHVVCQNFHQQEDIAFRLIYALANAGADPNVPDGEGNTPLHKVFKQGAAHHSFHLIQALFRIGVDPRLNNYDGKPASAYIRNNQLKAFCKAYGDGIWHAIETVNIEETARLMNGFLKIDCKHNSNKTLLDKARDLNSLPIIDILADYQVTTEFVHSILAFDWDRASIIYEHENNFLKSNARDSIHRFTSLHRYSKSLLDYCLESQCSKPFEILFQSPAIKIDVNILCTDGLPFFFHCFQPFISKEIRSNILLNSNMLTKSSKGETFLFHLMRLYTSEVNPEYITLFKAIIINNPLLIAQRNEEERSIVEVIELSTSMNTYKKLQPFYEAVKHLLILQLKSDLIIEQLILNSFGYDLVIYCRNKMLLMTKYVYRLLRNLKSNRGFTVWITNFLQAVAMNDLPRVAYILSLKKRIHQAKDSFGRTGAHLAVLHQCYDILKFFTEKYPNIINITDNMNRTSYHYACLMNDTKSVEMLEQAKAISVVDCWDFSPKDYLLNRDYFLKHFQIEDFANDEIQRQSVALSNFLKIVFYSNLKKATETNSTDDIKLLHYDITKMGYHLKDLKSTSQSNDYVQGNRYIPLLFIGLEHRSISAIKTLIRLGLPVTGEIQIMKTQMSQHFRSKYFPTQPNLLQDFDLMEMIDNITDDNELKDAFKQDLTVTEDDTDQVVIKTEHENKLNFKKFAKRRMILSNLIKDNKSTKIDNPQSCNIF</sequence>
<dbReference type="PANTHER" id="PTHR24172">
    <property type="entry name" value="ANK_REP_REGION DOMAIN-CONTAINING PROTEIN"/>
    <property type="match status" value="1"/>
</dbReference>
<comment type="caution">
    <text evidence="2">The sequence shown here is derived from an EMBL/GenBank/DDBJ whole genome shotgun (WGS) entry which is preliminary data.</text>
</comment>
<dbReference type="PANTHER" id="PTHR24172:SF4">
    <property type="entry name" value="ANK_REP_REGION DOMAIN-CONTAINING PROTEIN"/>
    <property type="match status" value="1"/>
</dbReference>
<accession>A0A815CHY2</accession>
<gene>
    <name evidence="2" type="ORF">XAT740_LOCUS27965</name>
</gene>
<evidence type="ECO:0000313" key="3">
    <source>
        <dbReference type="Proteomes" id="UP000663828"/>
    </source>
</evidence>
<keyword evidence="1" id="KW-0040">ANK repeat</keyword>
<organism evidence="2 3">
    <name type="scientific">Adineta ricciae</name>
    <name type="common">Rotifer</name>
    <dbReference type="NCBI Taxonomy" id="249248"/>
    <lineage>
        <taxon>Eukaryota</taxon>
        <taxon>Metazoa</taxon>
        <taxon>Spiralia</taxon>
        <taxon>Gnathifera</taxon>
        <taxon>Rotifera</taxon>
        <taxon>Eurotatoria</taxon>
        <taxon>Bdelloidea</taxon>
        <taxon>Adinetida</taxon>
        <taxon>Adinetidae</taxon>
        <taxon>Adineta</taxon>
    </lineage>
</organism>
<dbReference type="PROSITE" id="PS50088">
    <property type="entry name" value="ANK_REPEAT"/>
    <property type="match status" value="1"/>
</dbReference>
<reference evidence="2" key="1">
    <citation type="submission" date="2021-02" db="EMBL/GenBank/DDBJ databases">
        <authorList>
            <person name="Nowell W R."/>
        </authorList>
    </citation>
    <scope>NUCLEOTIDE SEQUENCE</scope>
</reference>
<dbReference type="Proteomes" id="UP000663828">
    <property type="component" value="Unassembled WGS sequence"/>
</dbReference>
<keyword evidence="3" id="KW-1185">Reference proteome</keyword>
<name>A0A815CHY2_ADIRI</name>
<feature type="repeat" description="ANK" evidence="1">
    <location>
        <begin position="87"/>
        <end position="123"/>
    </location>
</feature>